<feature type="transmembrane region" description="Helical" evidence="5">
    <location>
        <begin position="181"/>
        <end position="205"/>
    </location>
</feature>
<dbReference type="Pfam" id="PF07690">
    <property type="entry name" value="MFS_1"/>
    <property type="match status" value="1"/>
</dbReference>
<feature type="transmembrane region" description="Helical" evidence="5">
    <location>
        <begin position="294"/>
        <end position="313"/>
    </location>
</feature>
<dbReference type="InterPro" id="IPR020846">
    <property type="entry name" value="MFS_dom"/>
</dbReference>
<protein>
    <submittedName>
        <fullName evidence="7">MFS transporter</fullName>
    </submittedName>
</protein>
<keyword evidence="3 5" id="KW-1133">Transmembrane helix</keyword>
<accession>A0A6J4E2U3</accession>
<dbReference type="EMBL" id="AP023189">
    <property type="protein sequence ID" value="BCG23980.1"/>
    <property type="molecule type" value="Genomic_DNA"/>
</dbReference>
<dbReference type="AlphaFoldDB" id="A0A6J4E2U3"/>
<dbReference type="InterPro" id="IPR005829">
    <property type="entry name" value="Sugar_transporter_CS"/>
</dbReference>
<dbReference type="InterPro" id="IPR011701">
    <property type="entry name" value="MFS"/>
</dbReference>
<evidence type="ECO:0000256" key="4">
    <source>
        <dbReference type="ARBA" id="ARBA00023136"/>
    </source>
</evidence>
<dbReference type="Proteomes" id="UP000509383">
    <property type="component" value="Chromosome"/>
</dbReference>
<feature type="transmembrane region" description="Helical" evidence="5">
    <location>
        <begin position="89"/>
        <end position="109"/>
    </location>
</feature>
<dbReference type="CDD" id="cd17365">
    <property type="entry name" value="MFS_PcaK_like"/>
    <property type="match status" value="1"/>
</dbReference>
<dbReference type="SUPFAM" id="SSF103473">
    <property type="entry name" value="MFS general substrate transporter"/>
    <property type="match status" value="1"/>
</dbReference>
<feature type="domain" description="Major facilitator superfamily (MFS) profile" evidence="6">
    <location>
        <begin position="23"/>
        <end position="435"/>
    </location>
</feature>
<evidence type="ECO:0000256" key="1">
    <source>
        <dbReference type="ARBA" id="ARBA00004141"/>
    </source>
</evidence>
<feature type="transmembrane region" description="Helical" evidence="5">
    <location>
        <begin position="346"/>
        <end position="371"/>
    </location>
</feature>
<dbReference type="EMBL" id="BQKM01000027">
    <property type="protein sequence ID" value="GJN56169.1"/>
    <property type="molecule type" value="Genomic_DNA"/>
</dbReference>
<dbReference type="Gene3D" id="1.20.1250.20">
    <property type="entry name" value="MFS general substrate transporter like domains"/>
    <property type="match status" value="1"/>
</dbReference>
<keyword evidence="10" id="KW-1185">Reference proteome</keyword>
<evidence type="ECO:0000313" key="7">
    <source>
        <dbReference type="EMBL" id="BCG23980.1"/>
    </source>
</evidence>
<comment type="subcellular location">
    <subcellularLocation>
        <location evidence="1">Membrane</location>
        <topology evidence="1">Multi-pass membrane protein</topology>
    </subcellularLocation>
</comment>
<dbReference type="PROSITE" id="PS50850">
    <property type="entry name" value="MFS"/>
    <property type="match status" value="1"/>
</dbReference>
<dbReference type="RefSeq" id="WP_173179404.1">
    <property type="nucleotide sequence ID" value="NZ_AP023189.1"/>
</dbReference>
<evidence type="ECO:0000313" key="9">
    <source>
        <dbReference type="Proteomes" id="UP000509383"/>
    </source>
</evidence>
<evidence type="ECO:0000256" key="3">
    <source>
        <dbReference type="ARBA" id="ARBA00022989"/>
    </source>
</evidence>
<dbReference type="KEGG" id="ptw:TUM18999_21710"/>
<evidence type="ECO:0000313" key="10">
    <source>
        <dbReference type="Proteomes" id="UP001054892"/>
    </source>
</evidence>
<feature type="transmembrane region" description="Helical" evidence="5">
    <location>
        <begin position="257"/>
        <end position="274"/>
    </location>
</feature>
<evidence type="ECO:0000313" key="8">
    <source>
        <dbReference type="EMBL" id="GJN56169.1"/>
    </source>
</evidence>
<feature type="transmembrane region" description="Helical" evidence="5">
    <location>
        <begin position="115"/>
        <end position="134"/>
    </location>
</feature>
<dbReference type="PANTHER" id="PTHR23508">
    <property type="entry name" value="CARBOXYLIC ACID TRANSPORTER PROTEIN HOMOLOG"/>
    <property type="match status" value="1"/>
</dbReference>
<name>A0A6J4E2U3_9PSED</name>
<feature type="transmembrane region" description="Helical" evidence="5">
    <location>
        <begin position="146"/>
        <end position="169"/>
    </location>
</feature>
<proteinExistence type="predicted"/>
<sequence length="443" mass="47304">MPKIVRIADIIDDSPLSWLQVRVLVLCFLIVLLDGFDTAVIGYVAPELILEWGLERSELAPAFGAGLFGMLLGAVCCGPLADRFGRKRVLLAGILVFALGTLAAAFSTWLGQLVVLRFVTGIGLGGVLPNCITLSSEYSPRRRRMLLATLSYSGFILGLALGGSVAAWLMPALGWEGMLALGGLAPLVLVPVLMRWLPESLYFLVGHKRQRKALLRLVTAIGGRDSWRGAILVGDLPEQPRSPVSVLFQRERVLRTLMLWLTFFCGLFVFYLLTNWLPTILRSSGYGASESAHIASMIPMGGVLGSIAMALVLDRVGPRWVLPLQAAFSALALGMIGSQLGSARELMLMVFIAGFGLSGLLANLSIVAATLYPVDARATGVSWALSAGRAGSIVGSMLGAWLFAQAGSLPGFFLWLAVPVLVASLALAVLGYRRRALLSVAPE</sequence>
<evidence type="ECO:0000256" key="5">
    <source>
        <dbReference type="SAM" id="Phobius"/>
    </source>
</evidence>
<dbReference type="InterPro" id="IPR036259">
    <property type="entry name" value="MFS_trans_sf"/>
</dbReference>
<keyword evidence="2 5" id="KW-0812">Transmembrane</keyword>
<dbReference type="GO" id="GO:0005886">
    <property type="term" value="C:plasma membrane"/>
    <property type="evidence" value="ECO:0007669"/>
    <property type="project" value="TreeGrafter"/>
</dbReference>
<feature type="transmembrane region" description="Helical" evidence="5">
    <location>
        <begin position="412"/>
        <end position="432"/>
    </location>
</feature>
<feature type="transmembrane region" description="Helical" evidence="5">
    <location>
        <begin position="59"/>
        <end position="77"/>
    </location>
</feature>
<reference evidence="7 9" key="1">
    <citation type="submission" date="2020-05" db="EMBL/GenBank/DDBJ databases">
        <title>Characterization of novel class B3 metallo-beta-lactamase from novel Pseudomonas species.</title>
        <authorList>
            <person name="Yamada K."/>
            <person name="Aoki K."/>
            <person name="Ishii Y."/>
        </authorList>
    </citation>
    <scope>NUCLEOTIDE SEQUENCE [LARGE SCALE GENOMIC DNA]</scope>
    <source>
        <strain evidence="7 9">TUM18999</strain>
        <strain evidence="8 10">TUM20286</strain>
    </source>
</reference>
<keyword evidence="4 5" id="KW-0472">Membrane</keyword>
<feature type="transmembrane region" description="Helical" evidence="5">
    <location>
        <begin position="383"/>
        <end position="406"/>
    </location>
</feature>
<feature type="transmembrane region" description="Helical" evidence="5">
    <location>
        <begin position="21"/>
        <end position="44"/>
    </location>
</feature>
<dbReference type="Proteomes" id="UP001054892">
    <property type="component" value="Unassembled WGS sequence"/>
</dbReference>
<dbReference type="PROSITE" id="PS00217">
    <property type="entry name" value="SUGAR_TRANSPORT_2"/>
    <property type="match status" value="1"/>
</dbReference>
<feature type="transmembrane region" description="Helical" evidence="5">
    <location>
        <begin position="320"/>
        <end position="340"/>
    </location>
</feature>
<dbReference type="GO" id="GO:0046943">
    <property type="term" value="F:carboxylic acid transmembrane transporter activity"/>
    <property type="evidence" value="ECO:0007669"/>
    <property type="project" value="TreeGrafter"/>
</dbReference>
<evidence type="ECO:0000256" key="2">
    <source>
        <dbReference type="ARBA" id="ARBA00022692"/>
    </source>
</evidence>
<gene>
    <name evidence="7" type="ORF">TUM18999_21710</name>
    <name evidence="8" type="ORF">TUM20286_59210</name>
</gene>
<evidence type="ECO:0000259" key="6">
    <source>
        <dbReference type="PROSITE" id="PS50850"/>
    </source>
</evidence>
<organism evidence="7 9">
    <name type="scientific">Pseudomonas tohonis</name>
    <dbReference type="NCBI Taxonomy" id="2725477"/>
    <lineage>
        <taxon>Bacteria</taxon>
        <taxon>Pseudomonadati</taxon>
        <taxon>Pseudomonadota</taxon>
        <taxon>Gammaproteobacteria</taxon>
        <taxon>Pseudomonadales</taxon>
        <taxon>Pseudomonadaceae</taxon>
        <taxon>Pseudomonas</taxon>
    </lineage>
</organism>
<dbReference type="PANTHER" id="PTHR23508:SF10">
    <property type="entry name" value="CARBOXYLIC ACID TRANSPORTER PROTEIN HOMOLOG"/>
    <property type="match status" value="1"/>
</dbReference>